<name>A0A0A9FUD7_ARUDO</name>
<reference evidence="1" key="2">
    <citation type="journal article" date="2015" name="Data Brief">
        <title>Shoot transcriptome of the giant reed, Arundo donax.</title>
        <authorList>
            <person name="Barrero R.A."/>
            <person name="Guerrero F.D."/>
            <person name="Moolhuijzen P."/>
            <person name="Goolsby J.A."/>
            <person name="Tidwell J."/>
            <person name="Bellgard S.E."/>
            <person name="Bellgard M.I."/>
        </authorList>
    </citation>
    <scope>NUCLEOTIDE SEQUENCE</scope>
    <source>
        <tissue evidence="1">Shoot tissue taken approximately 20 cm above the soil surface</tissue>
    </source>
</reference>
<proteinExistence type="predicted"/>
<protein>
    <submittedName>
        <fullName evidence="1">Uncharacterized protein</fullName>
    </submittedName>
</protein>
<sequence length="49" mass="5814">MLSNFGTWLRPLLQALKCDRWFDVVVVSVEVGFPTYMGSRWKSLFYKQI</sequence>
<reference evidence="1" key="1">
    <citation type="submission" date="2014-09" db="EMBL/GenBank/DDBJ databases">
        <authorList>
            <person name="Magalhaes I.L.F."/>
            <person name="Oliveira U."/>
            <person name="Santos F.R."/>
            <person name="Vidigal T.H.D.A."/>
            <person name="Brescovit A.D."/>
            <person name="Santos A.J."/>
        </authorList>
    </citation>
    <scope>NUCLEOTIDE SEQUENCE</scope>
    <source>
        <tissue evidence="1">Shoot tissue taken approximately 20 cm above the soil surface</tissue>
    </source>
</reference>
<dbReference type="EMBL" id="GBRH01183965">
    <property type="protein sequence ID" value="JAE13931.1"/>
    <property type="molecule type" value="Transcribed_RNA"/>
</dbReference>
<dbReference type="AlphaFoldDB" id="A0A0A9FUD7"/>
<evidence type="ECO:0000313" key="1">
    <source>
        <dbReference type="EMBL" id="JAE13931.1"/>
    </source>
</evidence>
<accession>A0A0A9FUD7</accession>
<organism evidence="1">
    <name type="scientific">Arundo donax</name>
    <name type="common">Giant reed</name>
    <name type="synonym">Donax arundinaceus</name>
    <dbReference type="NCBI Taxonomy" id="35708"/>
    <lineage>
        <taxon>Eukaryota</taxon>
        <taxon>Viridiplantae</taxon>
        <taxon>Streptophyta</taxon>
        <taxon>Embryophyta</taxon>
        <taxon>Tracheophyta</taxon>
        <taxon>Spermatophyta</taxon>
        <taxon>Magnoliopsida</taxon>
        <taxon>Liliopsida</taxon>
        <taxon>Poales</taxon>
        <taxon>Poaceae</taxon>
        <taxon>PACMAD clade</taxon>
        <taxon>Arundinoideae</taxon>
        <taxon>Arundineae</taxon>
        <taxon>Arundo</taxon>
    </lineage>
</organism>